<organism evidence="4 5">
    <name type="scientific">Candidatus Woesebacteria bacterium GWA1_41_8</name>
    <dbReference type="NCBI Taxonomy" id="1802471"/>
    <lineage>
        <taxon>Bacteria</taxon>
        <taxon>Candidatus Woeseibacteriota</taxon>
    </lineage>
</organism>
<feature type="transmembrane region" description="Helical" evidence="2">
    <location>
        <begin position="178"/>
        <end position="204"/>
    </location>
</feature>
<dbReference type="Proteomes" id="UP000176198">
    <property type="component" value="Unassembled WGS sequence"/>
</dbReference>
<dbReference type="Gene3D" id="3.40.50.150">
    <property type="entry name" value="Vaccinia Virus protein VP39"/>
    <property type="match status" value="1"/>
</dbReference>
<dbReference type="EMBL" id="MGFJ01000022">
    <property type="protein sequence ID" value="OGM02417.1"/>
    <property type="molecule type" value="Genomic_DNA"/>
</dbReference>
<keyword evidence="2" id="KW-0472">Membrane</keyword>
<comment type="caution">
    <text evidence="4">The sequence shown here is derived from an EMBL/GenBank/DDBJ whole genome shotgun (WGS) entry which is preliminary data.</text>
</comment>
<dbReference type="CDD" id="cd02440">
    <property type="entry name" value="AdoMet_MTases"/>
    <property type="match status" value="1"/>
</dbReference>
<dbReference type="STRING" id="1802471.A2115_03065"/>
<protein>
    <recommendedName>
        <fullName evidence="3">Methyltransferase domain-containing protein</fullName>
    </recommendedName>
</protein>
<gene>
    <name evidence="4" type="ORF">A2115_03065</name>
</gene>
<dbReference type="InterPro" id="IPR041698">
    <property type="entry name" value="Methyltransf_25"/>
</dbReference>
<dbReference type="PANTHER" id="PTHR43861">
    <property type="entry name" value="TRANS-ACONITATE 2-METHYLTRANSFERASE-RELATED"/>
    <property type="match status" value="1"/>
</dbReference>
<sequence>MSVILPFTYPWFFRKLLKGVMTVLDLGCGDGKFMAILNKERKYKVTGVELFNAYIKSAEKTGVFERVVKGDVRKIRFPPKSYDAVVCSQVVEHLTKDDGKTLLSKMAKAAKKVVIVGTPNGHFHQEAYDKNVLQKHLSFWESADFRKMGYKTYGQAMKFIYGENGLLNTSLGRSPLRYSLYLLSYILSPLAYFYPSLGAHIIAVRKKGRNV</sequence>
<dbReference type="InterPro" id="IPR029063">
    <property type="entry name" value="SAM-dependent_MTases_sf"/>
</dbReference>
<evidence type="ECO:0000259" key="3">
    <source>
        <dbReference type="Pfam" id="PF13649"/>
    </source>
</evidence>
<accession>A0A1F7WIM7</accession>
<dbReference type="AlphaFoldDB" id="A0A1F7WIM7"/>
<evidence type="ECO:0000256" key="2">
    <source>
        <dbReference type="SAM" id="Phobius"/>
    </source>
</evidence>
<evidence type="ECO:0000313" key="4">
    <source>
        <dbReference type="EMBL" id="OGM02417.1"/>
    </source>
</evidence>
<dbReference type="SUPFAM" id="SSF53335">
    <property type="entry name" value="S-adenosyl-L-methionine-dependent methyltransferases"/>
    <property type="match status" value="1"/>
</dbReference>
<dbReference type="GO" id="GO:0016740">
    <property type="term" value="F:transferase activity"/>
    <property type="evidence" value="ECO:0007669"/>
    <property type="project" value="UniProtKB-KW"/>
</dbReference>
<proteinExistence type="predicted"/>
<evidence type="ECO:0000313" key="5">
    <source>
        <dbReference type="Proteomes" id="UP000176198"/>
    </source>
</evidence>
<reference evidence="4 5" key="1">
    <citation type="journal article" date="2016" name="Nat. Commun.">
        <title>Thousands of microbial genomes shed light on interconnected biogeochemical processes in an aquifer system.</title>
        <authorList>
            <person name="Anantharaman K."/>
            <person name="Brown C.T."/>
            <person name="Hug L.A."/>
            <person name="Sharon I."/>
            <person name="Castelle C.J."/>
            <person name="Probst A.J."/>
            <person name="Thomas B.C."/>
            <person name="Singh A."/>
            <person name="Wilkins M.J."/>
            <person name="Karaoz U."/>
            <person name="Brodie E.L."/>
            <person name="Williams K.H."/>
            <person name="Hubbard S.S."/>
            <person name="Banfield J.F."/>
        </authorList>
    </citation>
    <scope>NUCLEOTIDE SEQUENCE [LARGE SCALE GENOMIC DNA]</scope>
</reference>
<name>A0A1F7WIM7_9BACT</name>
<keyword evidence="2" id="KW-1133">Transmembrane helix</keyword>
<keyword evidence="1" id="KW-0808">Transferase</keyword>
<evidence type="ECO:0000256" key="1">
    <source>
        <dbReference type="ARBA" id="ARBA00022679"/>
    </source>
</evidence>
<dbReference type="Pfam" id="PF13649">
    <property type="entry name" value="Methyltransf_25"/>
    <property type="match status" value="1"/>
</dbReference>
<keyword evidence="2" id="KW-0812">Transmembrane</keyword>
<feature type="domain" description="Methyltransferase" evidence="3">
    <location>
        <begin position="23"/>
        <end position="111"/>
    </location>
</feature>